<comment type="similarity">
    <text evidence="2">Belongs to the bacterial secretin family. GSP D subfamily.</text>
</comment>
<evidence type="ECO:0000259" key="13">
    <source>
        <dbReference type="Pfam" id="PF03958"/>
    </source>
</evidence>
<dbReference type="InterPro" id="IPR004846">
    <property type="entry name" value="T2SS/T3SS_dom"/>
</dbReference>
<dbReference type="Pfam" id="PF21305">
    <property type="entry name" value="type_II_gspD_N0"/>
    <property type="match status" value="1"/>
</dbReference>
<evidence type="ECO:0000256" key="8">
    <source>
        <dbReference type="ARBA" id="ARBA00023136"/>
    </source>
</evidence>
<dbReference type="Gene3D" id="3.30.1370.120">
    <property type="match status" value="3"/>
</dbReference>
<evidence type="ECO:0000256" key="11">
    <source>
        <dbReference type="SAM" id="SignalP"/>
    </source>
</evidence>
<feature type="domain" description="NolW-like" evidence="13">
    <location>
        <begin position="266"/>
        <end position="340"/>
    </location>
</feature>
<dbReference type="InterPro" id="IPR049371">
    <property type="entry name" value="GspD-like_N0"/>
</dbReference>
<comment type="subcellular location">
    <subcellularLocation>
        <location evidence="1 10">Cell outer membrane</location>
    </subcellularLocation>
</comment>
<dbReference type="EMBL" id="JAOANI010000012">
    <property type="protein sequence ID" value="MCT7358219.1"/>
    <property type="molecule type" value="Genomic_DNA"/>
</dbReference>
<dbReference type="GO" id="GO:0009279">
    <property type="term" value="C:cell outer membrane"/>
    <property type="evidence" value="ECO:0007669"/>
    <property type="project" value="UniProtKB-SubCell"/>
</dbReference>
<reference evidence="15" key="2">
    <citation type="submission" date="2022-08" db="EMBL/GenBank/DDBJ databases">
        <authorList>
            <person name="Dong C."/>
        </authorList>
    </citation>
    <scope>NUCLEOTIDE SEQUENCE</scope>
    <source>
        <strain evidence="15">59MF3M-4</strain>
    </source>
</reference>
<proteinExistence type="inferred from homology"/>
<dbReference type="Pfam" id="PF00263">
    <property type="entry name" value="Secretin"/>
    <property type="match status" value="1"/>
</dbReference>
<dbReference type="AlphaFoldDB" id="A0A9X3AQZ4"/>
<accession>A0A9X3AQZ4</accession>
<evidence type="ECO:0000256" key="2">
    <source>
        <dbReference type="ARBA" id="ARBA00006980"/>
    </source>
</evidence>
<dbReference type="PRINTS" id="PR00811">
    <property type="entry name" value="BCTERIALGSPD"/>
</dbReference>
<feature type="chain" id="PRO_5040886233" evidence="11">
    <location>
        <begin position="20"/>
        <end position="635"/>
    </location>
</feature>
<keyword evidence="9" id="KW-0998">Cell outer membrane</keyword>
<evidence type="ECO:0000256" key="4">
    <source>
        <dbReference type="ARBA" id="ARBA00022452"/>
    </source>
</evidence>
<protein>
    <submittedName>
        <fullName evidence="15">Type II secretion system secretin GspD</fullName>
    </submittedName>
</protein>
<dbReference type="PANTHER" id="PTHR30332:SF24">
    <property type="entry name" value="SECRETIN GSPD-RELATED"/>
    <property type="match status" value="1"/>
</dbReference>
<keyword evidence="5" id="KW-0812">Transmembrane</keyword>
<evidence type="ECO:0000256" key="1">
    <source>
        <dbReference type="ARBA" id="ARBA00004442"/>
    </source>
</evidence>
<evidence type="ECO:0000313" key="16">
    <source>
        <dbReference type="Proteomes" id="UP001147830"/>
    </source>
</evidence>
<dbReference type="PANTHER" id="PTHR30332">
    <property type="entry name" value="PROBABLE GENERAL SECRETION PATHWAY PROTEIN D"/>
    <property type="match status" value="1"/>
</dbReference>
<dbReference type="Proteomes" id="UP001147830">
    <property type="component" value="Unassembled WGS sequence"/>
</dbReference>
<dbReference type="InterPro" id="IPR038591">
    <property type="entry name" value="NolW-like_sf"/>
</dbReference>
<dbReference type="GO" id="GO:0015628">
    <property type="term" value="P:protein secretion by the type II secretion system"/>
    <property type="evidence" value="ECO:0007669"/>
    <property type="project" value="InterPro"/>
</dbReference>
<dbReference type="InterPro" id="IPR001775">
    <property type="entry name" value="GspD/PilQ"/>
</dbReference>
<evidence type="ECO:0000256" key="5">
    <source>
        <dbReference type="ARBA" id="ARBA00022692"/>
    </source>
</evidence>
<organism evidence="15 16">
    <name type="scientific">Thalassolituus pacificus</name>
    <dbReference type="NCBI Taxonomy" id="2975440"/>
    <lineage>
        <taxon>Bacteria</taxon>
        <taxon>Pseudomonadati</taxon>
        <taxon>Pseudomonadota</taxon>
        <taxon>Gammaproteobacteria</taxon>
        <taxon>Oceanospirillales</taxon>
        <taxon>Oceanospirillaceae</taxon>
        <taxon>Thalassolituus</taxon>
    </lineage>
</organism>
<dbReference type="Pfam" id="PF03958">
    <property type="entry name" value="Secretin_N"/>
    <property type="match status" value="3"/>
</dbReference>
<keyword evidence="7" id="KW-0653">Protein transport</keyword>
<evidence type="ECO:0000313" key="15">
    <source>
        <dbReference type="EMBL" id="MCT7358219.1"/>
    </source>
</evidence>
<evidence type="ECO:0000256" key="6">
    <source>
        <dbReference type="ARBA" id="ARBA00022729"/>
    </source>
</evidence>
<feature type="domain" description="Type II/III secretion system secretin-like" evidence="12">
    <location>
        <begin position="423"/>
        <end position="586"/>
    </location>
</feature>
<feature type="domain" description="GspD-like N0" evidence="14">
    <location>
        <begin position="26"/>
        <end position="93"/>
    </location>
</feature>
<keyword evidence="3 10" id="KW-0813">Transport</keyword>
<reference evidence="15" key="1">
    <citation type="journal article" date="2022" name="Front. Microbiol.">
        <title>Genome-based taxonomic rearrangement of Oceanobacter-related bacteria including the description of Thalassolituus hydrocarbonoclasticus sp. nov. and Thalassolituus pacificus sp. nov. and emended description of the genus Thalassolituus.</title>
        <authorList>
            <person name="Dong C."/>
            <person name="Wei L."/>
            <person name="Wang J."/>
            <person name="Lai Q."/>
            <person name="Huang Z."/>
            <person name="Shao Z."/>
        </authorList>
    </citation>
    <scope>NUCLEOTIDE SEQUENCE</scope>
    <source>
        <strain evidence="15">59MF3M-4</strain>
    </source>
</reference>
<dbReference type="RefSeq" id="WP_260975139.1">
    <property type="nucleotide sequence ID" value="NZ_JAOANI010000012.1"/>
</dbReference>
<dbReference type="GO" id="GO:0015627">
    <property type="term" value="C:type II protein secretion system complex"/>
    <property type="evidence" value="ECO:0007669"/>
    <property type="project" value="InterPro"/>
</dbReference>
<keyword evidence="4" id="KW-1134">Transmembrane beta strand</keyword>
<name>A0A9X3AQZ4_9GAMM</name>
<evidence type="ECO:0000259" key="14">
    <source>
        <dbReference type="Pfam" id="PF21305"/>
    </source>
</evidence>
<feature type="domain" description="NolW-like" evidence="13">
    <location>
        <begin position="185"/>
        <end position="259"/>
    </location>
</feature>
<evidence type="ECO:0000256" key="3">
    <source>
        <dbReference type="ARBA" id="ARBA00022448"/>
    </source>
</evidence>
<evidence type="ECO:0000259" key="12">
    <source>
        <dbReference type="Pfam" id="PF00263"/>
    </source>
</evidence>
<keyword evidence="8" id="KW-0472">Membrane</keyword>
<dbReference type="InterPro" id="IPR005644">
    <property type="entry name" value="NolW-like"/>
</dbReference>
<dbReference type="InterPro" id="IPR050810">
    <property type="entry name" value="Bact_Secretion_Sys_Channel"/>
</dbReference>
<gene>
    <name evidence="15" type="primary">gspD</name>
    <name evidence="15" type="ORF">NYR02_04180</name>
</gene>
<dbReference type="NCBIfam" id="TIGR02517">
    <property type="entry name" value="type_II_gspD"/>
    <property type="match status" value="1"/>
</dbReference>
<comment type="caution">
    <text evidence="15">The sequence shown here is derived from an EMBL/GenBank/DDBJ whole genome shotgun (WGS) entry which is preliminary data.</text>
</comment>
<evidence type="ECO:0000256" key="7">
    <source>
        <dbReference type="ARBA" id="ARBA00022927"/>
    </source>
</evidence>
<keyword evidence="16" id="KW-1185">Reference proteome</keyword>
<dbReference type="InterPro" id="IPR013356">
    <property type="entry name" value="T2SS_GspD"/>
</dbReference>
<keyword evidence="6 11" id="KW-0732">Signal</keyword>
<feature type="signal peptide" evidence="11">
    <location>
        <begin position="1"/>
        <end position="19"/>
    </location>
</feature>
<feature type="domain" description="NolW-like" evidence="13">
    <location>
        <begin position="121"/>
        <end position="180"/>
    </location>
</feature>
<sequence length="635" mass="68353">MLKQWAFVIMLLVSAGAQAAQDSWQINLKEADIGAFISQVADITGKSFVVDPRVKGKVNVLSSEAMNQEGVYELFLSVLQVQGYVAVPAGDVILIVQQNDVKQQGRDLDERVAVDSQEMLTKVIMIKNTPALDLVPILRPLVAKYGHLAGVKSANALIISDHAANIQRIEQIIDRLDKSGSEELEVIQLKEAWVGNVVTMLQSLDPAKVSQGTAANANENTAGSIRVVADERSNRLIIKGEKSARERVRKLIEELDQPSYFSGSAKVIRLQYADAKKLAELLKNLLADASSAADKDASQAKGKAGIHADEELNALVIRAEPSLMKEVEELVAALDVRRAQVLIESAIVEVTGDITDALGVQWATGNLDAPVAGTNFSNSGPSLSTIATGIATGNPASALGSGLTIGGYHEVNGEVDFGVILQALASNSLTNLLSTPSIMTLDNQEAEIIVGQTVPFRTGSTASSSNTNPFTTIDRKDVGISLKVKPHIHNGEAIRLEVEATAESVSQTTIDGSADLITNKRSIKTMILSENEETIVLGGLIRDDIREVESKVPLLGDIPLLGWLFKSKSVTQVKSNLMVFLRPTIVNNTGVARKLTEDKYNGIWEFSLSDKLGREDVDAELEKLFQGLPGNRKKD</sequence>
<evidence type="ECO:0000256" key="9">
    <source>
        <dbReference type="ARBA" id="ARBA00023237"/>
    </source>
</evidence>
<evidence type="ECO:0000256" key="10">
    <source>
        <dbReference type="RuleBase" id="RU004004"/>
    </source>
</evidence>